<dbReference type="OrthoDB" id="1632160at2"/>
<protein>
    <submittedName>
        <fullName evidence="8">GlsB/YeaQ/YmgE family stress response membrane protein</fullName>
    </submittedName>
</protein>
<feature type="transmembrane region" description="Helical" evidence="7">
    <location>
        <begin position="29"/>
        <end position="48"/>
    </location>
</feature>
<evidence type="ECO:0000256" key="3">
    <source>
        <dbReference type="ARBA" id="ARBA00022475"/>
    </source>
</evidence>
<keyword evidence="5 7" id="KW-1133">Transmembrane helix</keyword>
<accession>A0A5C4TB28</accession>
<keyword evidence="4 7" id="KW-0812">Transmembrane</keyword>
<feature type="transmembrane region" description="Helical" evidence="7">
    <location>
        <begin position="6"/>
        <end position="22"/>
    </location>
</feature>
<evidence type="ECO:0000256" key="7">
    <source>
        <dbReference type="SAM" id="Phobius"/>
    </source>
</evidence>
<sequence length="85" mass="8544">MWGLLISILMAVLIGTIGDALVKSSMPGGLLGSMIAGFAGGWLGSILFGSWGPVIGGFAVIPAIVGAALFVFLLGLLSQALRKSV</sequence>
<dbReference type="EMBL" id="VDCQ01000015">
    <property type="protein sequence ID" value="TNJ65810.1"/>
    <property type="molecule type" value="Genomic_DNA"/>
</dbReference>
<keyword evidence="6 7" id="KW-0472">Membrane</keyword>
<name>A0A5C4TB28_9BACL</name>
<dbReference type="RefSeq" id="WP_139602611.1">
    <property type="nucleotide sequence ID" value="NZ_VDCQ01000015.1"/>
</dbReference>
<feature type="transmembrane region" description="Helical" evidence="7">
    <location>
        <begin position="54"/>
        <end position="77"/>
    </location>
</feature>
<evidence type="ECO:0000256" key="1">
    <source>
        <dbReference type="ARBA" id="ARBA00004651"/>
    </source>
</evidence>
<keyword evidence="3" id="KW-1003">Cell membrane</keyword>
<comment type="caution">
    <text evidence="8">The sequence shown here is derived from an EMBL/GenBank/DDBJ whole genome shotgun (WGS) entry which is preliminary data.</text>
</comment>
<keyword evidence="9" id="KW-1185">Reference proteome</keyword>
<dbReference type="Proteomes" id="UP000307943">
    <property type="component" value="Unassembled WGS sequence"/>
</dbReference>
<dbReference type="Pfam" id="PF04226">
    <property type="entry name" value="Transgly_assoc"/>
    <property type="match status" value="1"/>
</dbReference>
<evidence type="ECO:0000256" key="4">
    <source>
        <dbReference type="ARBA" id="ARBA00022692"/>
    </source>
</evidence>
<evidence type="ECO:0000313" key="9">
    <source>
        <dbReference type="Proteomes" id="UP000307943"/>
    </source>
</evidence>
<comment type="similarity">
    <text evidence="2">Belongs to the UPF0410 family.</text>
</comment>
<organism evidence="8 9">
    <name type="scientific">Paenibacillus hemerocallicola</name>
    <dbReference type="NCBI Taxonomy" id="1172614"/>
    <lineage>
        <taxon>Bacteria</taxon>
        <taxon>Bacillati</taxon>
        <taxon>Bacillota</taxon>
        <taxon>Bacilli</taxon>
        <taxon>Bacillales</taxon>
        <taxon>Paenibacillaceae</taxon>
        <taxon>Paenibacillus</taxon>
    </lineage>
</organism>
<comment type="subcellular location">
    <subcellularLocation>
        <location evidence="1">Cell membrane</location>
        <topology evidence="1">Multi-pass membrane protein</topology>
    </subcellularLocation>
</comment>
<dbReference type="AlphaFoldDB" id="A0A5C4TB28"/>
<gene>
    <name evidence="8" type="ORF">FE784_12885</name>
</gene>
<evidence type="ECO:0000256" key="5">
    <source>
        <dbReference type="ARBA" id="ARBA00022989"/>
    </source>
</evidence>
<evidence type="ECO:0000256" key="2">
    <source>
        <dbReference type="ARBA" id="ARBA00011006"/>
    </source>
</evidence>
<reference evidence="8 9" key="1">
    <citation type="submission" date="2019-05" db="EMBL/GenBank/DDBJ databases">
        <title>We sequenced the genome of Paenibacillus hemerocallicola KCTC 33185 for further insight into its adaptation and study the phylogeny of Paenibacillus.</title>
        <authorList>
            <person name="Narsing Rao M.P."/>
        </authorList>
    </citation>
    <scope>NUCLEOTIDE SEQUENCE [LARGE SCALE GENOMIC DNA]</scope>
    <source>
        <strain evidence="8 9">KCTC 33185</strain>
    </source>
</reference>
<proteinExistence type="inferred from homology"/>
<evidence type="ECO:0000256" key="6">
    <source>
        <dbReference type="ARBA" id="ARBA00023136"/>
    </source>
</evidence>
<dbReference type="InterPro" id="IPR007341">
    <property type="entry name" value="Transgly_assoc"/>
</dbReference>
<evidence type="ECO:0000313" key="8">
    <source>
        <dbReference type="EMBL" id="TNJ65810.1"/>
    </source>
</evidence>